<dbReference type="EMBL" id="JBHFEH010000018">
    <property type="protein sequence ID" value="KAL2053868.1"/>
    <property type="molecule type" value="Genomic_DNA"/>
</dbReference>
<gene>
    <name evidence="4" type="ORF">ABVK25_005797</name>
</gene>
<evidence type="ECO:0000256" key="2">
    <source>
        <dbReference type="SAM" id="Phobius"/>
    </source>
</evidence>
<keyword evidence="5" id="KW-1185">Reference proteome</keyword>
<feature type="signal peptide" evidence="3">
    <location>
        <begin position="1"/>
        <end position="22"/>
    </location>
</feature>
<organism evidence="4 5">
    <name type="scientific">Lepraria finkii</name>
    <dbReference type="NCBI Taxonomy" id="1340010"/>
    <lineage>
        <taxon>Eukaryota</taxon>
        <taxon>Fungi</taxon>
        <taxon>Dikarya</taxon>
        <taxon>Ascomycota</taxon>
        <taxon>Pezizomycotina</taxon>
        <taxon>Lecanoromycetes</taxon>
        <taxon>OSLEUM clade</taxon>
        <taxon>Lecanoromycetidae</taxon>
        <taxon>Lecanorales</taxon>
        <taxon>Lecanorineae</taxon>
        <taxon>Stereocaulaceae</taxon>
        <taxon>Lepraria</taxon>
    </lineage>
</organism>
<keyword evidence="3" id="KW-0732">Signal</keyword>
<keyword evidence="2" id="KW-0472">Membrane</keyword>
<accession>A0ABR4B8V9</accession>
<evidence type="ECO:0000313" key="5">
    <source>
        <dbReference type="Proteomes" id="UP001590951"/>
    </source>
</evidence>
<evidence type="ECO:0000313" key="4">
    <source>
        <dbReference type="EMBL" id="KAL2053868.1"/>
    </source>
</evidence>
<feature type="transmembrane region" description="Helical" evidence="2">
    <location>
        <begin position="303"/>
        <end position="322"/>
    </location>
</feature>
<protein>
    <submittedName>
        <fullName evidence="4">Uncharacterized protein</fullName>
    </submittedName>
</protein>
<dbReference type="Proteomes" id="UP001590951">
    <property type="component" value="Unassembled WGS sequence"/>
</dbReference>
<keyword evidence="2" id="KW-1133">Transmembrane helix</keyword>
<feature type="region of interest" description="Disordered" evidence="1">
    <location>
        <begin position="263"/>
        <end position="294"/>
    </location>
</feature>
<reference evidence="4 5" key="1">
    <citation type="submission" date="2024-09" db="EMBL/GenBank/DDBJ databases">
        <title>Rethinking Asexuality: The Enigmatic Case of Functional Sexual Genes in Lepraria (Stereocaulaceae).</title>
        <authorList>
            <person name="Doellman M."/>
            <person name="Sun Y."/>
            <person name="Barcenas-Pena A."/>
            <person name="Lumbsch H.T."/>
            <person name="Grewe F."/>
        </authorList>
    </citation>
    <scope>NUCLEOTIDE SEQUENCE [LARGE SCALE GENOMIC DNA]</scope>
    <source>
        <strain evidence="4 5">Grewe 0041</strain>
    </source>
</reference>
<sequence>MYHIITMMFFLAVFFPYDTVHAARLSHREFSRFTNGRLRMEAKALDARGQGVPYLNIVKGIFRSHHLTNDLSNVPCNIVHTLTTDAQAAEKFVQQIQAGQVPSLIQNLPEEAVSEIGDVIGIFTALPSEILNAAESLATDAVHVIDDIEDGSIVSDIEQIPGVIVSDVTAAWGDLTNGLENAWNDATSAIGCFFDPAPCASSTVANACPVSNSNAAATSYASVAPTYNTAAAASSSAAYASYTSETSYASALQASVSRAAATRQSAAQNGGQATTPSTTQSATQSTPQSGPQPVSMASSMFEWAKINALAITVIVVFGLALWL</sequence>
<name>A0ABR4B8V9_9LECA</name>
<evidence type="ECO:0000256" key="3">
    <source>
        <dbReference type="SAM" id="SignalP"/>
    </source>
</evidence>
<keyword evidence="2" id="KW-0812">Transmembrane</keyword>
<evidence type="ECO:0000256" key="1">
    <source>
        <dbReference type="SAM" id="MobiDB-lite"/>
    </source>
</evidence>
<feature type="chain" id="PRO_5045719842" evidence="3">
    <location>
        <begin position="23"/>
        <end position="323"/>
    </location>
</feature>
<feature type="compositionally biased region" description="Low complexity" evidence="1">
    <location>
        <begin position="263"/>
        <end position="293"/>
    </location>
</feature>
<comment type="caution">
    <text evidence="4">The sequence shown here is derived from an EMBL/GenBank/DDBJ whole genome shotgun (WGS) entry which is preliminary data.</text>
</comment>
<proteinExistence type="predicted"/>